<dbReference type="EMBL" id="BAABGQ010000016">
    <property type="protein sequence ID" value="GAA4509248.1"/>
    <property type="molecule type" value="Genomic_DNA"/>
</dbReference>
<evidence type="ECO:0000313" key="1">
    <source>
        <dbReference type="EMBL" id="GAA4509248.1"/>
    </source>
</evidence>
<accession>A0ABP8QT79</accession>
<keyword evidence="2" id="KW-1185">Reference proteome</keyword>
<protein>
    <submittedName>
        <fullName evidence="1">Uncharacterized protein</fullName>
    </submittedName>
</protein>
<evidence type="ECO:0000313" key="2">
    <source>
        <dbReference type="Proteomes" id="UP001501243"/>
    </source>
</evidence>
<reference evidence="2" key="1">
    <citation type="journal article" date="2019" name="Int. J. Syst. Evol. Microbiol.">
        <title>The Global Catalogue of Microorganisms (GCM) 10K type strain sequencing project: providing services to taxonomists for standard genome sequencing and annotation.</title>
        <authorList>
            <consortium name="The Broad Institute Genomics Platform"/>
            <consortium name="The Broad Institute Genome Sequencing Center for Infectious Disease"/>
            <person name="Wu L."/>
            <person name="Ma J."/>
        </authorList>
    </citation>
    <scope>NUCLEOTIDE SEQUENCE [LARGE SCALE GENOMIC DNA]</scope>
    <source>
        <strain evidence="2">JCM 17841</strain>
    </source>
</reference>
<dbReference type="Proteomes" id="UP001501243">
    <property type="component" value="Unassembled WGS sequence"/>
</dbReference>
<sequence length="66" mass="7488">MATLTISPTRLAELKAKYESRTLSEEEYVEYRQSKDGLEATYARRLFGTSYQSLKIPASARDLIAV</sequence>
<name>A0ABP8QT79_9BACT</name>
<comment type="caution">
    <text evidence="1">The sequence shown here is derived from an EMBL/GenBank/DDBJ whole genome shotgun (WGS) entry which is preliminary data.</text>
</comment>
<proteinExistence type="predicted"/>
<gene>
    <name evidence="1" type="ORF">GCM10023172_42470</name>
</gene>
<organism evidence="1 2">
    <name type="scientific">Hymenobacter ginsengisoli</name>
    <dbReference type="NCBI Taxonomy" id="1051626"/>
    <lineage>
        <taxon>Bacteria</taxon>
        <taxon>Pseudomonadati</taxon>
        <taxon>Bacteroidota</taxon>
        <taxon>Cytophagia</taxon>
        <taxon>Cytophagales</taxon>
        <taxon>Hymenobacteraceae</taxon>
        <taxon>Hymenobacter</taxon>
    </lineage>
</organism>